<dbReference type="InterPro" id="IPR003959">
    <property type="entry name" value="ATPase_AAA_core"/>
</dbReference>
<protein>
    <recommendedName>
        <fullName evidence="2">ATPase AAA-type core domain-containing protein</fullName>
    </recommendedName>
</protein>
<dbReference type="GeneID" id="63770992"/>
<dbReference type="SUPFAM" id="SSF52540">
    <property type="entry name" value="P-loop containing nucleoside triphosphate hydrolases"/>
    <property type="match status" value="1"/>
</dbReference>
<evidence type="ECO:0000313" key="4">
    <source>
        <dbReference type="Proteomes" id="UP000193689"/>
    </source>
</evidence>
<gene>
    <name evidence="3" type="ORF">BCR38DRAFT_322439</name>
</gene>
<organism evidence="3 4">
    <name type="scientific">Pseudomassariella vexata</name>
    <dbReference type="NCBI Taxonomy" id="1141098"/>
    <lineage>
        <taxon>Eukaryota</taxon>
        <taxon>Fungi</taxon>
        <taxon>Dikarya</taxon>
        <taxon>Ascomycota</taxon>
        <taxon>Pezizomycotina</taxon>
        <taxon>Sordariomycetes</taxon>
        <taxon>Xylariomycetidae</taxon>
        <taxon>Amphisphaeriales</taxon>
        <taxon>Pseudomassariaceae</taxon>
        <taxon>Pseudomassariella</taxon>
    </lineage>
</organism>
<keyword evidence="4" id="KW-1185">Reference proteome</keyword>
<keyword evidence="1" id="KW-0067">ATP-binding</keyword>
<dbReference type="InterPro" id="IPR050747">
    <property type="entry name" value="Mitochondrial_chaperone_BCS1"/>
</dbReference>
<dbReference type="Gene3D" id="3.40.50.300">
    <property type="entry name" value="P-loop containing nucleotide triphosphate hydrolases"/>
    <property type="match status" value="1"/>
</dbReference>
<dbReference type="InterPro" id="IPR003960">
    <property type="entry name" value="ATPase_AAA_CS"/>
</dbReference>
<evidence type="ECO:0000313" key="3">
    <source>
        <dbReference type="EMBL" id="ORY59929.1"/>
    </source>
</evidence>
<dbReference type="STRING" id="1141098.A0A1Y2DL86"/>
<proteinExistence type="inferred from homology"/>
<dbReference type="GO" id="GO:0016887">
    <property type="term" value="F:ATP hydrolysis activity"/>
    <property type="evidence" value="ECO:0007669"/>
    <property type="project" value="InterPro"/>
</dbReference>
<dbReference type="Pfam" id="PF00004">
    <property type="entry name" value="AAA"/>
    <property type="match status" value="1"/>
</dbReference>
<name>A0A1Y2DL86_9PEZI</name>
<dbReference type="InParanoid" id="A0A1Y2DL86"/>
<reference evidence="3 4" key="1">
    <citation type="submission" date="2016-07" db="EMBL/GenBank/DDBJ databases">
        <title>Pervasive Adenine N6-methylation of Active Genes in Fungi.</title>
        <authorList>
            <consortium name="DOE Joint Genome Institute"/>
            <person name="Mondo S.J."/>
            <person name="Dannebaum R.O."/>
            <person name="Kuo R.C."/>
            <person name="Labutti K."/>
            <person name="Haridas S."/>
            <person name="Kuo A."/>
            <person name="Salamov A."/>
            <person name="Ahrendt S.R."/>
            <person name="Lipzen A."/>
            <person name="Sullivan W."/>
            <person name="Andreopoulos W.B."/>
            <person name="Clum A."/>
            <person name="Lindquist E."/>
            <person name="Daum C."/>
            <person name="Ramamoorthy G.K."/>
            <person name="Gryganskyi A."/>
            <person name="Culley D."/>
            <person name="Magnuson J.K."/>
            <person name="James T.Y."/>
            <person name="O'Malley M.A."/>
            <person name="Stajich J.E."/>
            <person name="Spatafora J.W."/>
            <person name="Visel A."/>
            <person name="Grigoriev I.V."/>
        </authorList>
    </citation>
    <scope>NUCLEOTIDE SEQUENCE [LARGE SCALE GENOMIC DNA]</scope>
    <source>
        <strain evidence="3 4">CBS 129021</strain>
    </source>
</reference>
<dbReference type="AlphaFoldDB" id="A0A1Y2DL86"/>
<feature type="domain" description="ATPase AAA-type core" evidence="2">
    <location>
        <begin position="4"/>
        <end position="49"/>
    </location>
</feature>
<sequence length="57" mass="6297">LSLSDLFNALDRVATHDGRVLIMTTNHPECLDSALIRPGRADLKIELPLADKDVISR</sequence>
<dbReference type="PANTHER" id="PTHR23070">
    <property type="entry name" value="BCS1 AAA-TYPE ATPASE"/>
    <property type="match status" value="1"/>
</dbReference>
<feature type="non-terminal residue" evidence="3">
    <location>
        <position position="1"/>
    </location>
</feature>
<accession>A0A1Y2DL86</accession>
<comment type="similarity">
    <text evidence="1">Belongs to the AAA ATPase family.</text>
</comment>
<keyword evidence="1" id="KW-0547">Nucleotide-binding</keyword>
<dbReference type="PROSITE" id="PS00674">
    <property type="entry name" value="AAA"/>
    <property type="match status" value="1"/>
</dbReference>
<feature type="non-terminal residue" evidence="3">
    <location>
        <position position="57"/>
    </location>
</feature>
<evidence type="ECO:0000256" key="1">
    <source>
        <dbReference type="RuleBase" id="RU003651"/>
    </source>
</evidence>
<dbReference type="Proteomes" id="UP000193689">
    <property type="component" value="Unassembled WGS sequence"/>
</dbReference>
<evidence type="ECO:0000259" key="2">
    <source>
        <dbReference type="Pfam" id="PF00004"/>
    </source>
</evidence>
<comment type="caution">
    <text evidence="3">The sequence shown here is derived from an EMBL/GenBank/DDBJ whole genome shotgun (WGS) entry which is preliminary data.</text>
</comment>
<dbReference type="OrthoDB" id="10251412at2759"/>
<dbReference type="GO" id="GO:0005524">
    <property type="term" value="F:ATP binding"/>
    <property type="evidence" value="ECO:0007669"/>
    <property type="project" value="UniProtKB-KW"/>
</dbReference>
<dbReference type="RefSeq" id="XP_040712363.1">
    <property type="nucleotide sequence ID" value="XM_040854780.1"/>
</dbReference>
<dbReference type="EMBL" id="MCFJ01000012">
    <property type="protein sequence ID" value="ORY59929.1"/>
    <property type="molecule type" value="Genomic_DNA"/>
</dbReference>
<dbReference type="InterPro" id="IPR027417">
    <property type="entry name" value="P-loop_NTPase"/>
</dbReference>